<reference evidence="1" key="3">
    <citation type="submission" date="2022-06" db="UniProtKB">
        <authorList>
            <consortium name="EnsemblPlants"/>
        </authorList>
    </citation>
    <scope>IDENTIFICATION</scope>
</reference>
<name>A0A8R7PY12_TRIUA</name>
<dbReference type="Proteomes" id="UP000015106">
    <property type="component" value="Chromosome 3"/>
</dbReference>
<evidence type="ECO:0000313" key="1">
    <source>
        <dbReference type="EnsemblPlants" id="TuG1812G0300005541.01.T01"/>
    </source>
</evidence>
<proteinExistence type="predicted"/>
<accession>A0A8R7PY12</accession>
<evidence type="ECO:0000313" key="2">
    <source>
        <dbReference type="Proteomes" id="UP000015106"/>
    </source>
</evidence>
<organism evidence="1 2">
    <name type="scientific">Triticum urartu</name>
    <name type="common">Red wild einkorn</name>
    <name type="synonym">Crithodium urartu</name>
    <dbReference type="NCBI Taxonomy" id="4572"/>
    <lineage>
        <taxon>Eukaryota</taxon>
        <taxon>Viridiplantae</taxon>
        <taxon>Streptophyta</taxon>
        <taxon>Embryophyta</taxon>
        <taxon>Tracheophyta</taxon>
        <taxon>Spermatophyta</taxon>
        <taxon>Magnoliopsida</taxon>
        <taxon>Liliopsida</taxon>
        <taxon>Poales</taxon>
        <taxon>Poaceae</taxon>
        <taxon>BOP clade</taxon>
        <taxon>Pooideae</taxon>
        <taxon>Triticodae</taxon>
        <taxon>Triticeae</taxon>
        <taxon>Triticinae</taxon>
        <taxon>Triticum</taxon>
    </lineage>
</organism>
<dbReference type="PANTHER" id="PTHR34480:SF10">
    <property type="match status" value="1"/>
</dbReference>
<dbReference type="EnsemblPlants" id="TuG1812G0300005541.01.T01">
    <property type="protein sequence ID" value="TuG1812G0300005541.01.T01"/>
    <property type="gene ID" value="TuG1812G0300005541.01"/>
</dbReference>
<reference evidence="1" key="2">
    <citation type="submission" date="2018-03" db="EMBL/GenBank/DDBJ databases">
        <title>The Triticum urartu genome reveals the dynamic nature of wheat genome evolution.</title>
        <authorList>
            <person name="Ling H."/>
            <person name="Ma B."/>
            <person name="Shi X."/>
            <person name="Liu H."/>
            <person name="Dong L."/>
            <person name="Sun H."/>
            <person name="Cao Y."/>
            <person name="Gao Q."/>
            <person name="Zheng S."/>
            <person name="Li Y."/>
            <person name="Yu Y."/>
            <person name="Du H."/>
            <person name="Qi M."/>
            <person name="Li Y."/>
            <person name="Yu H."/>
            <person name="Cui Y."/>
            <person name="Wang N."/>
            <person name="Chen C."/>
            <person name="Wu H."/>
            <person name="Zhao Y."/>
            <person name="Zhang J."/>
            <person name="Li Y."/>
            <person name="Zhou W."/>
            <person name="Zhang B."/>
            <person name="Hu W."/>
            <person name="Eijk M."/>
            <person name="Tang J."/>
            <person name="Witsenboer H."/>
            <person name="Zhao S."/>
            <person name="Li Z."/>
            <person name="Zhang A."/>
            <person name="Wang D."/>
            <person name="Liang C."/>
        </authorList>
    </citation>
    <scope>NUCLEOTIDE SEQUENCE [LARGE SCALE GENOMIC DNA]</scope>
    <source>
        <strain evidence="1">cv. G1812</strain>
    </source>
</reference>
<dbReference type="AlphaFoldDB" id="A0A8R7PY12"/>
<protein>
    <submittedName>
        <fullName evidence="1">Uncharacterized protein</fullName>
    </submittedName>
</protein>
<dbReference type="PANTHER" id="PTHR34480">
    <property type="entry name" value="OS01G0967800 PROTEIN-RELATED"/>
    <property type="match status" value="1"/>
</dbReference>
<sequence length="178" mass="21259">MVKEIKWLENHVLKEDTPEWEQIRRKGLYQAIRIAAEFPNIDFSLAYYGFMEYIWRTRFYVVFVKGLDRAYFEIWKWVTGQQMCFRDALHEVYNENLIPSRQHTLKAELQQPGGFLQLERQFHRCTEGISKEVPDWIAQELISQEVRFKRALPKTYAQYARKKLKVAEAIGLIPKAKA</sequence>
<dbReference type="Gramene" id="TuG1812G0300005541.01.T01">
    <property type="protein sequence ID" value="TuG1812G0300005541.01.T01"/>
    <property type="gene ID" value="TuG1812G0300005541.01"/>
</dbReference>
<keyword evidence="2" id="KW-1185">Reference proteome</keyword>
<reference evidence="2" key="1">
    <citation type="journal article" date="2013" name="Nature">
        <title>Draft genome of the wheat A-genome progenitor Triticum urartu.</title>
        <authorList>
            <person name="Ling H.Q."/>
            <person name="Zhao S."/>
            <person name="Liu D."/>
            <person name="Wang J."/>
            <person name="Sun H."/>
            <person name="Zhang C."/>
            <person name="Fan H."/>
            <person name="Li D."/>
            <person name="Dong L."/>
            <person name="Tao Y."/>
            <person name="Gao C."/>
            <person name="Wu H."/>
            <person name="Li Y."/>
            <person name="Cui Y."/>
            <person name="Guo X."/>
            <person name="Zheng S."/>
            <person name="Wang B."/>
            <person name="Yu K."/>
            <person name="Liang Q."/>
            <person name="Yang W."/>
            <person name="Lou X."/>
            <person name="Chen J."/>
            <person name="Feng M."/>
            <person name="Jian J."/>
            <person name="Zhang X."/>
            <person name="Luo G."/>
            <person name="Jiang Y."/>
            <person name="Liu J."/>
            <person name="Wang Z."/>
            <person name="Sha Y."/>
            <person name="Zhang B."/>
            <person name="Wu H."/>
            <person name="Tang D."/>
            <person name="Shen Q."/>
            <person name="Xue P."/>
            <person name="Zou S."/>
            <person name="Wang X."/>
            <person name="Liu X."/>
            <person name="Wang F."/>
            <person name="Yang Y."/>
            <person name="An X."/>
            <person name="Dong Z."/>
            <person name="Zhang K."/>
            <person name="Zhang X."/>
            <person name="Luo M.C."/>
            <person name="Dvorak J."/>
            <person name="Tong Y."/>
            <person name="Wang J."/>
            <person name="Yang H."/>
            <person name="Li Z."/>
            <person name="Wang D."/>
            <person name="Zhang A."/>
            <person name="Wang J."/>
        </authorList>
    </citation>
    <scope>NUCLEOTIDE SEQUENCE</scope>
    <source>
        <strain evidence="2">cv. G1812</strain>
    </source>
</reference>